<comment type="function">
    <text evidence="2">Removal of H(2)O(2), oxidation of toxic reductants, biosynthesis and degradation of lignin, suberization, auxin catabolism, response to environmental stresses such as wounding, pathogen attack and oxidative stress. These functions might be dependent on each isozyme/isoform in each plant tissue.</text>
</comment>
<feature type="disulfide bond" evidence="12">
    <location>
        <begin position="129"/>
        <end position="327"/>
    </location>
</feature>
<evidence type="ECO:0000256" key="1">
    <source>
        <dbReference type="ARBA" id="ARBA00000189"/>
    </source>
</evidence>
<evidence type="ECO:0000256" key="5">
    <source>
        <dbReference type="ARBA" id="ARBA00022617"/>
    </source>
</evidence>
<dbReference type="Proteomes" id="UP001187192">
    <property type="component" value="Unassembled WGS sequence"/>
</dbReference>
<comment type="cofactor">
    <cofactor evidence="11 13">
        <name>heme b</name>
        <dbReference type="ChEBI" id="CHEBI:60344"/>
    </cofactor>
    <text evidence="11 13">Binds 1 heme b (iron(II)-protoporphyrin IX) group per subunit.</text>
</comment>
<dbReference type="SUPFAM" id="SSF48113">
    <property type="entry name" value="Heme-dependent peroxidases"/>
    <property type="match status" value="1"/>
</dbReference>
<dbReference type="EMBL" id="BTGU01000006">
    <property type="protein sequence ID" value="GMN36376.1"/>
    <property type="molecule type" value="Genomic_DNA"/>
</dbReference>
<evidence type="ECO:0000256" key="13">
    <source>
        <dbReference type="RuleBase" id="RU362060"/>
    </source>
</evidence>
<feature type="binding site" evidence="11">
    <location>
        <position position="259"/>
    </location>
    <ligand>
        <name>Ca(2+)</name>
        <dbReference type="ChEBI" id="CHEBI:29108"/>
        <label>2</label>
    </ligand>
</feature>
<dbReference type="PANTHER" id="PTHR31517:SF81">
    <property type="entry name" value="PEROXIDASE"/>
    <property type="match status" value="1"/>
</dbReference>
<name>A0AA88A339_FICCA</name>
<dbReference type="GO" id="GO:0046872">
    <property type="term" value="F:metal ion binding"/>
    <property type="evidence" value="ECO:0007669"/>
    <property type="project" value="UniProtKB-UniRule"/>
</dbReference>
<feature type="binding site" description="axial binding residue" evidence="11">
    <location>
        <position position="202"/>
    </location>
    <ligand>
        <name>heme b</name>
        <dbReference type="ChEBI" id="CHEBI:60344"/>
    </ligand>
    <ligandPart>
        <name>Fe</name>
        <dbReference type="ChEBI" id="CHEBI:18248"/>
    </ligandPart>
</feature>
<dbReference type="Gene3D" id="1.10.420.10">
    <property type="entry name" value="Peroxidase, domain 2"/>
    <property type="match status" value="1"/>
</dbReference>
<organism evidence="16 17">
    <name type="scientific">Ficus carica</name>
    <name type="common">Common fig</name>
    <dbReference type="NCBI Taxonomy" id="3494"/>
    <lineage>
        <taxon>Eukaryota</taxon>
        <taxon>Viridiplantae</taxon>
        <taxon>Streptophyta</taxon>
        <taxon>Embryophyta</taxon>
        <taxon>Tracheophyta</taxon>
        <taxon>Spermatophyta</taxon>
        <taxon>Magnoliopsida</taxon>
        <taxon>eudicotyledons</taxon>
        <taxon>Gunneridae</taxon>
        <taxon>Pentapetalae</taxon>
        <taxon>rosids</taxon>
        <taxon>fabids</taxon>
        <taxon>Rosales</taxon>
        <taxon>Moraceae</taxon>
        <taxon>Ficeae</taxon>
        <taxon>Ficus</taxon>
    </lineage>
</organism>
<gene>
    <name evidence="16" type="ORF">TIFTF001_005962</name>
</gene>
<evidence type="ECO:0000313" key="17">
    <source>
        <dbReference type="Proteomes" id="UP001187192"/>
    </source>
</evidence>
<dbReference type="InterPro" id="IPR002016">
    <property type="entry name" value="Haem_peroxidase"/>
</dbReference>
<dbReference type="GO" id="GO:0042744">
    <property type="term" value="P:hydrogen peroxide catabolic process"/>
    <property type="evidence" value="ECO:0007669"/>
    <property type="project" value="UniProtKB-KW"/>
</dbReference>
<keyword evidence="8 11" id="KW-0408">Iron</keyword>
<dbReference type="Gene3D" id="1.10.520.10">
    <property type="match status" value="1"/>
</dbReference>
<reference evidence="16" key="1">
    <citation type="submission" date="2023-07" db="EMBL/GenBank/DDBJ databases">
        <title>draft genome sequence of fig (Ficus carica).</title>
        <authorList>
            <person name="Takahashi T."/>
            <person name="Nishimura K."/>
        </authorList>
    </citation>
    <scope>NUCLEOTIDE SEQUENCE</scope>
</reference>
<dbReference type="GO" id="GO:0140825">
    <property type="term" value="F:lactoperoxidase activity"/>
    <property type="evidence" value="ECO:0007669"/>
    <property type="project" value="UniProtKB-EC"/>
</dbReference>
<dbReference type="Pfam" id="PF00141">
    <property type="entry name" value="peroxidase"/>
    <property type="match status" value="1"/>
</dbReference>
<feature type="transmembrane region" description="Helical" evidence="14">
    <location>
        <begin position="25"/>
        <end position="48"/>
    </location>
</feature>
<evidence type="ECO:0000256" key="4">
    <source>
        <dbReference type="ARBA" id="ARBA00022559"/>
    </source>
</evidence>
<evidence type="ECO:0000256" key="9">
    <source>
        <dbReference type="ARBA" id="ARBA00023157"/>
    </source>
</evidence>
<keyword evidence="14" id="KW-0812">Transmembrane</keyword>
<feature type="binding site" evidence="11">
    <location>
        <position position="80"/>
    </location>
    <ligand>
        <name>Ca(2+)</name>
        <dbReference type="ChEBI" id="CHEBI:29108"/>
        <label>1</label>
    </ligand>
</feature>
<keyword evidence="17" id="KW-1185">Reference proteome</keyword>
<keyword evidence="14" id="KW-1133">Transmembrane helix</keyword>
<feature type="binding site" evidence="11">
    <location>
        <position position="254"/>
    </location>
    <ligand>
        <name>Ca(2+)</name>
        <dbReference type="ChEBI" id="CHEBI:29108"/>
        <label>2</label>
    </ligand>
</feature>
<keyword evidence="13" id="KW-0964">Secreted</keyword>
<evidence type="ECO:0000256" key="12">
    <source>
        <dbReference type="PIRSR" id="PIRSR600823-5"/>
    </source>
</evidence>
<proteinExistence type="inferred from homology"/>
<keyword evidence="7 13" id="KW-0560">Oxidoreductase</keyword>
<keyword evidence="5 13" id="KW-0349">Heme</keyword>
<dbReference type="PRINTS" id="PR00458">
    <property type="entry name" value="PEROXIDASE"/>
</dbReference>
<feature type="binding site" evidence="11">
    <location>
        <position position="203"/>
    </location>
    <ligand>
        <name>Ca(2+)</name>
        <dbReference type="ChEBI" id="CHEBI:29108"/>
        <label>2</label>
    </ligand>
</feature>
<comment type="similarity">
    <text evidence="13">Belongs to the peroxidase family. Classical plant (class III) peroxidase subfamily.</text>
</comment>
<accession>A0AA88A339</accession>
<feature type="binding site" evidence="10">
    <location>
        <position position="172"/>
    </location>
    <ligand>
        <name>substrate</name>
    </ligand>
</feature>
<evidence type="ECO:0000313" key="16">
    <source>
        <dbReference type="EMBL" id="GMN36376.1"/>
    </source>
</evidence>
<dbReference type="GO" id="GO:0006979">
    <property type="term" value="P:response to oxidative stress"/>
    <property type="evidence" value="ECO:0007669"/>
    <property type="project" value="UniProtKB-UniRule"/>
</dbReference>
<dbReference type="PRINTS" id="PR00461">
    <property type="entry name" value="PLPEROXIDASE"/>
</dbReference>
<comment type="caution">
    <text evidence="16">The sequence shown here is derived from an EMBL/GenBank/DDBJ whole genome shotgun (WGS) entry which is preliminary data.</text>
</comment>
<dbReference type="InterPro" id="IPR010255">
    <property type="entry name" value="Haem_peroxidase_sf"/>
</dbReference>
<evidence type="ECO:0000256" key="10">
    <source>
        <dbReference type="PIRSR" id="PIRSR600823-2"/>
    </source>
</evidence>
<evidence type="ECO:0000259" key="15">
    <source>
        <dbReference type="PROSITE" id="PS50873"/>
    </source>
</evidence>
<feature type="binding site" evidence="11">
    <location>
        <position position="76"/>
    </location>
    <ligand>
        <name>Ca(2+)</name>
        <dbReference type="ChEBI" id="CHEBI:29108"/>
        <label>1</label>
    </ligand>
</feature>
<dbReference type="GO" id="GO:0020037">
    <property type="term" value="F:heme binding"/>
    <property type="evidence" value="ECO:0007669"/>
    <property type="project" value="UniProtKB-UniRule"/>
</dbReference>
<evidence type="ECO:0000256" key="7">
    <source>
        <dbReference type="ARBA" id="ARBA00023002"/>
    </source>
</evidence>
<dbReference type="GO" id="GO:0005576">
    <property type="term" value="C:extracellular region"/>
    <property type="evidence" value="ECO:0007669"/>
    <property type="project" value="UniProtKB-SubCell"/>
</dbReference>
<comment type="cofactor">
    <cofactor evidence="11 13">
        <name>Ca(2+)</name>
        <dbReference type="ChEBI" id="CHEBI:29108"/>
    </cofactor>
    <text evidence="11 13">Binds 2 calcium ions per subunit.</text>
</comment>
<evidence type="ECO:0000256" key="2">
    <source>
        <dbReference type="ARBA" id="ARBA00002322"/>
    </source>
</evidence>
<comment type="catalytic activity">
    <reaction evidence="1 13">
        <text>2 a phenolic donor + H2O2 = 2 a phenolic radical donor + 2 H2O</text>
        <dbReference type="Rhea" id="RHEA:56136"/>
        <dbReference type="ChEBI" id="CHEBI:15377"/>
        <dbReference type="ChEBI" id="CHEBI:16240"/>
        <dbReference type="ChEBI" id="CHEBI:139520"/>
        <dbReference type="ChEBI" id="CHEBI:139521"/>
        <dbReference type="EC" id="1.11.1.7"/>
    </reaction>
</comment>
<dbReference type="EC" id="1.11.1.7" evidence="3 13"/>
<evidence type="ECO:0000256" key="3">
    <source>
        <dbReference type="ARBA" id="ARBA00012313"/>
    </source>
</evidence>
<evidence type="ECO:0000256" key="11">
    <source>
        <dbReference type="PIRSR" id="PIRSR600823-3"/>
    </source>
</evidence>
<keyword evidence="9 12" id="KW-1015">Disulfide bond</keyword>
<keyword evidence="6 11" id="KW-0479">Metal-binding</keyword>
<comment type="subcellular location">
    <subcellularLocation>
        <location evidence="13">Secreted</location>
    </subcellularLocation>
</comment>
<dbReference type="FunFam" id="1.10.420.10:FF:000001">
    <property type="entry name" value="Peroxidase"/>
    <property type="match status" value="1"/>
</dbReference>
<feature type="domain" description="Plant heme peroxidase family profile" evidence="15">
    <location>
        <begin position="78"/>
        <end position="331"/>
    </location>
</feature>
<evidence type="ECO:0000256" key="8">
    <source>
        <dbReference type="ARBA" id="ARBA00023004"/>
    </source>
</evidence>
<evidence type="ECO:0000256" key="6">
    <source>
        <dbReference type="ARBA" id="ARBA00022723"/>
    </source>
</evidence>
<protein>
    <recommendedName>
        <fullName evidence="3 13">Peroxidase</fullName>
        <ecNumber evidence="3 13">1.11.1.7</ecNumber>
    </recommendedName>
</protein>
<evidence type="ECO:0000256" key="14">
    <source>
        <dbReference type="SAM" id="Phobius"/>
    </source>
</evidence>
<feature type="binding site" evidence="11">
    <location>
        <position position="82"/>
    </location>
    <ligand>
        <name>Ca(2+)</name>
        <dbReference type="ChEBI" id="CHEBI:29108"/>
        <label>1</label>
    </ligand>
</feature>
<keyword evidence="14" id="KW-0472">Membrane</keyword>
<dbReference type="AlphaFoldDB" id="A0AA88A339"/>
<feature type="binding site" evidence="11">
    <location>
        <position position="84"/>
    </location>
    <ligand>
        <name>Ca(2+)</name>
        <dbReference type="ChEBI" id="CHEBI:29108"/>
        <label>1</label>
    </ligand>
</feature>
<feature type="binding site" evidence="11">
    <location>
        <position position="97"/>
    </location>
    <ligand>
        <name>Ca(2+)</name>
        <dbReference type="ChEBI" id="CHEBI:29108"/>
        <label>1</label>
    </ligand>
</feature>
<dbReference type="PROSITE" id="PS50873">
    <property type="entry name" value="PEROXIDASE_4"/>
    <property type="match status" value="1"/>
</dbReference>
<sequence>MFLHPQHFSGSSSMTAKFRRVASKWLMKCGIGLVLYVLHVFALFLLVFGNSTPRVHKSPCGNALSVCTMVFISSFVTLQGCDASILLNSRALTCKSEMESSQNLGIRKLEAINHIKSILEITCPGQVSCADIIALAAKESVLITKGSDIKIPLGRKNSVTCSSPQQADAKLPAAGIAVNELLRIFTSHRMNLEESVAILGAHTLGAGHCINIVNRLYKQKAGDRMNRGFQILLRLNCPTEVPLTNLTAVPNDLTPLTFDNQYYKGILMGTGLLGIDSSISQDPYTLPIVRQFAADQSYFFQVFSSAFVKLSSTKVHTHKKSEVRRQCNHIN</sequence>
<keyword evidence="13" id="KW-0376">Hydrogen peroxide</keyword>
<dbReference type="PANTHER" id="PTHR31517">
    <property type="match status" value="1"/>
</dbReference>
<keyword evidence="4 13" id="KW-0575">Peroxidase</keyword>
<dbReference type="InterPro" id="IPR000823">
    <property type="entry name" value="Peroxidase_pln"/>
</dbReference>
<feature type="disulfide bond" evidence="12">
    <location>
        <begin position="209"/>
        <end position="237"/>
    </location>
</feature>
<keyword evidence="11 13" id="KW-0106">Calcium</keyword>